<dbReference type="AlphaFoldDB" id="U7D6W7"/>
<dbReference type="RefSeq" id="WP_022636245.1">
    <property type="nucleotide sequence ID" value="NZ_ASJR01000005.1"/>
</dbReference>
<protein>
    <submittedName>
        <fullName evidence="3">Uncharacterized protein</fullName>
    </submittedName>
</protein>
<feature type="transmembrane region" description="Helical" evidence="2">
    <location>
        <begin position="7"/>
        <end position="28"/>
    </location>
</feature>
<dbReference type="EMBL" id="ASJR01000005">
    <property type="protein sequence ID" value="ERP38710.1"/>
    <property type="molecule type" value="Genomic_DNA"/>
</dbReference>
<accession>U7D6W7</accession>
<comment type="caution">
    <text evidence="3">The sequence shown here is derived from an EMBL/GenBank/DDBJ whole genome shotgun (WGS) entry which is preliminary data.</text>
</comment>
<feature type="compositionally biased region" description="Acidic residues" evidence="1">
    <location>
        <begin position="202"/>
        <end position="220"/>
    </location>
</feature>
<dbReference type="STRING" id="1313304.CALK_0728"/>
<proteinExistence type="predicted"/>
<evidence type="ECO:0000313" key="3">
    <source>
        <dbReference type="EMBL" id="ERP38710.1"/>
    </source>
</evidence>
<keyword evidence="2" id="KW-0472">Membrane</keyword>
<keyword evidence="4" id="KW-1185">Reference proteome</keyword>
<feature type="region of interest" description="Disordered" evidence="1">
    <location>
        <begin position="199"/>
        <end position="220"/>
    </location>
</feature>
<sequence>MIRNKLIRNLFFAVAAVAVVLIGIYAYYGGYSRVEFVEDYRPGGYLVPITVSAQNPYEIAGTLLDSLMSDLSEVGVDTLSPLMSVFYPYDGGEDSLLHYMAGFLVTSEEAERIPEEHDVISLSPYASLSAYWEHKGQMSVIIGLHKMHTALADLAEDDVVEQRPTVSVLDARNSELYYGIARGDDREYFVDLWKRLSGNEQADGEPLDDSAVSEEDQEAL</sequence>
<name>U7D6W7_9BACT</name>
<gene>
    <name evidence="3" type="ORF">CALK_0728</name>
</gene>
<dbReference type="Proteomes" id="UP000017148">
    <property type="component" value="Unassembled WGS sequence"/>
</dbReference>
<organism evidence="3 4">
    <name type="scientific">Chitinivibrio alkaliphilus ACht1</name>
    <dbReference type="NCBI Taxonomy" id="1313304"/>
    <lineage>
        <taxon>Bacteria</taxon>
        <taxon>Pseudomonadati</taxon>
        <taxon>Fibrobacterota</taxon>
        <taxon>Chitinivibrionia</taxon>
        <taxon>Chitinivibrionales</taxon>
        <taxon>Chitinivibrionaceae</taxon>
        <taxon>Chitinivibrio</taxon>
    </lineage>
</organism>
<keyword evidence="2" id="KW-1133">Transmembrane helix</keyword>
<keyword evidence="2" id="KW-0812">Transmembrane</keyword>
<reference evidence="3 4" key="1">
    <citation type="journal article" date="2013" name="Environ. Microbiol.">
        <title>Genome analysis of Chitinivibrio alkaliphilus gen. nov., sp. nov., a novel extremely haloalkaliphilic anaerobic chitinolytic bacterium from the candidate phylum Termite Group 3.</title>
        <authorList>
            <person name="Sorokin D.Y."/>
            <person name="Gumerov V.M."/>
            <person name="Rakitin A.L."/>
            <person name="Beletsky A.V."/>
            <person name="Damste J.S."/>
            <person name="Muyzer G."/>
            <person name="Mardanov A.V."/>
            <person name="Ravin N.V."/>
        </authorList>
    </citation>
    <scope>NUCLEOTIDE SEQUENCE [LARGE SCALE GENOMIC DNA]</scope>
    <source>
        <strain evidence="3 4">ACht1</strain>
    </source>
</reference>
<evidence type="ECO:0000256" key="1">
    <source>
        <dbReference type="SAM" id="MobiDB-lite"/>
    </source>
</evidence>
<evidence type="ECO:0000313" key="4">
    <source>
        <dbReference type="Proteomes" id="UP000017148"/>
    </source>
</evidence>
<evidence type="ECO:0000256" key="2">
    <source>
        <dbReference type="SAM" id="Phobius"/>
    </source>
</evidence>